<feature type="region of interest" description="Disordered" evidence="1">
    <location>
        <begin position="460"/>
        <end position="484"/>
    </location>
</feature>
<protein>
    <recommendedName>
        <fullName evidence="2">Pru domain-containing protein</fullName>
    </recommendedName>
</protein>
<organism evidence="3 4">
    <name type="scientific">Riccia sorocarpa</name>
    <dbReference type="NCBI Taxonomy" id="122646"/>
    <lineage>
        <taxon>Eukaryota</taxon>
        <taxon>Viridiplantae</taxon>
        <taxon>Streptophyta</taxon>
        <taxon>Embryophyta</taxon>
        <taxon>Marchantiophyta</taxon>
        <taxon>Marchantiopsida</taxon>
        <taxon>Marchantiidae</taxon>
        <taxon>Marchantiales</taxon>
        <taxon>Ricciaceae</taxon>
        <taxon>Riccia</taxon>
    </lineage>
</organism>
<dbReference type="PANTHER" id="PTHR36741:SF1">
    <property type="entry name" value="OS07G0100500 PROTEIN"/>
    <property type="match status" value="1"/>
</dbReference>
<feature type="region of interest" description="Disordered" evidence="1">
    <location>
        <begin position="410"/>
        <end position="433"/>
    </location>
</feature>
<evidence type="ECO:0000313" key="4">
    <source>
        <dbReference type="Proteomes" id="UP001633002"/>
    </source>
</evidence>
<feature type="compositionally biased region" description="Polar residues" evidence="1">
    <location>
        <begin position="918"/>
        <end position="927"/>
    </location>
</feature>
<dbReference type="PANTHER" id="PTHR36741">
    <property type="entry name" value="OS07G0100500 PROTEIN"/>
    <property type="match status" value="1"/>
</dbReference>
<comment type="caution">
    <text evidence="3">The sequence shown here is derived from an EMBL/GenBank/DDBJ whole genome shotgun (WGS) entry which is preliminary data.</text>
</comment>
<evidence type="ECO:0000313" key="3">
    <source>
        <dbReference type="EMBL" id="KAL3701333.1"/>
    </source>
</evidence>
<name>A0ABD3ICA7_9MARC</name>
<proteinExistence type="predicted"/>
<feature type="region of interest" description="Disordered" evidence="1">
    <location>
        <begin position="902"/>
        <end position="927"/>
    </location>
</feature>
<feature type="region of interest" description="Disordered" evidence="1">
    <location>
        <begin position="501"/>
        <end position="524"/>
    </location>
</feature>
<dbReference type="EMBL" id="JBJQOH010000001">
    <property type="protein sequence ID" value="KAL3701333.1"/>
    <property type="molecule type" value="Genomic_DNA"/>
</dbReference>
<dbReference type="InterPro" id="IPR044868">
    <property type="entry name" value="Rpn13/ADRM1_Pru"/>
</dbReference>
<sequence length="952" mass="100765">MDSSNGRAEDVGSSDVEEDELRATHNSMSLSNQEDGLSHAGTLQQRDGESLGPITPVITTAASSRLSSCNVSNMIFPMRFNAELSEAWTGTSDSENSIRSGALACQSSALGRAGYTESIDVVSRSGLACQIRQNSTRSSCLFGSSTVEQTRQNLGYVPLQEAVTDSGDGFGPESSEDLNRESGALRWVQALELQGTGACRADERLRPLLRWNVSCVGADGRLLVQFGQHFKAKELNMLARCLCAPLVHLRVGRVLRQGRLLRPITSRGFLSLRIIPGSDLRLSFIPDGGVEDLIATISSESETPPVILEEVPADVSGRTFLLKLFDGKVFYFWQSEKSKTSGDELVSKMKDILNRRPALSDLTGIEESRLDSFTSYVYSALNALSSTETGEPAASAASVEIPHSFNPLSAIPYTSRTDPRASPPETRTLSLPASFTRWNSDFEGGSPPCGGGLSEVVSHREESRLHGVASSATSTSSPASWPDSFERRNVTLRGEGLSSVCHSAGLRGSTESSSSNTHDQPVLPAASWSTRTSLSDSCKESSSLSAGLYTSLNADLKGHGHNVFGNQYRACPVAPQGIAASSLRSSMPTFLGEAAPTSCTRSPQSSHPPVSPASLLAPYYCPCPLGSFAPPYVPSSTDGGLFSPSAPVFSVRPPASLFPAGSLSFHEFSLSPVQLPVSTLVTAAIPIQSSGVTPVCSQPFSSVPILHKSNKYMVRTSSASSGFSGTTSEGLDKPFYSGSNARQLIHDEGCSVNSSASLCPGVSPWRPPSSFEALIPVFDSSVSLNATISLTGTSCVNPSSESAMRTQRAVLDRKLAGTRGLRSVSESGFSTQTHTIFTSNSLSQVTPFELGLPYASRILEVDRETTTPSIGCQVSSISVDFKLAADSKMGIVAAQHSLRRSTAGGGSLTGELNPGFHSGSTQGSSHATVDDMAEIKSLHSEETLSEEAGKDI</sequence>
<dbReference type="Proteomes" id="UP001633002">
    <property type="component" value="Unassembled WGS sequence"/>
</dbReference>
<dbReference type="PROSITE" id="PS51917">
    <property type="entry name" value="PRU"/>
    <property type="match status" value="1"/>
</dbReference>
<gene>
    <name evidence="3" type="ORF">R1sor_019355</name>
</gene>
<evidence type="ECO:0000256" key="1">
    <source>
        <dbReference type="SAM" id="MobiDB-lite"/>
    </source>
</evidence>
<keyword evidence="4" id="KW-1185">Reference proteome</keyword>
<feature type="compositionally biased region" description="Polar residues" evidence="1">
    <location>
        <begin position="509"/>
        <end position="519"/>
    </location>
</feature>
<accession>A0ABD3ICA7</accession>
<feature type="region of interest" description="Disordered" evidence="1">
    <location>
        <begin position="1"/>
        <end position="54"/>
    </location>
</feature>
<reference evidence="3 4" key="1">
    <citation type="submission" date="2024-09" db="EMBL/GenBank/DDBJ databases">
        <title>Chromosome-scale assembly of Riccia sorocarpa.</title>
        <authorList>
            <person name="Paukszto L."/>
        </authorList>
    </citation>
    <scope>NUCLEOTIDE SEQUENCE [LARGE SCALE GENOMIC DNA]</scope>
    <source>
        <strain evidence="3">LP-2024</strain>
        <tissue evidence="3">Aerial parts of the thallus</tissue>
    </source>
</reference>
<feature type="compositionally biased region" description="Low complexity" evidence="1">
    <location>
        <begin position="469"/>
        <end position="480"/>
    </location>
</feature>
<feature type="domain" description="Pru" evidence="2">
    <location>
        <begin position="241"/>
        <end position="356"/>
    </location>
</feature>
<feature type="compositionally biased region" description="Polar residues" evidence="1">
    <location>
        <begin position="24"/>
        <end position="45"/>
    </location>
</feature>
<dbReference type="AlphaFoldDB" id="A0ABD3ICA7"/>
<evidence type="ECO:0000259" key="2">
    <source>
        <dbReference type="PROSITE" id="PS51917"/>
    </source>
</evidence>